<proteinExistence type="predicted"/>
<comment type="caution">
    <text evidence="1">The sequence shown here is derived from an EMBL/GenBank/DDBJ whole genome shotgun (WGS) entry which is preliminary data.</text>
</comment>
<accession>A0ABV0ZMS6</accession>
<evidence type="ECO:0000313" key="2">
    <source>
        <dbReference type="Proteomes" id="UP001469553"/>
    </source>
</evidence>
<reference evidence="1 2" key="1">
    <citation type="submission" date="2021-06" db="EMBL/GenBank/DDBJ databases">
        <authorList>
            <person name="Palmer J.M."/>
        </authorList>
    </citation>
    <scope>NUCLEOTIDE SEQUENCE [LARGE SCALE GENOMIC DNA]</scope>
    <source>
        <strain evidence="1 2">AS_MEX2019</strain>
        <tissue evidence="1">Muscle</tissue>
    </source>
</reference>
<keyword evidence="2" id="KW-1185">Reference proteome</keyword>
<name>A0ABV0ZMS6_9TELE</name>
<gene>
    <name evidence="1" type="ORF">AMECASPLE_019254</name>
</gene>
<organism evidence="1 2">
    <name type="scientific">Ameca splendens</name>
    <dbReference type="NCBI Taxonomy" id="208324"/>
    <lineage>
        <taxon>Eukaryota</taxon>
        <taxon>Metazoa</taxon>
        <taxon>Chordata</taxon>
        <taxon>Craniata</taxon>
        <taxon>Vertebrata</taxon>
        <taxon>Euteleostomi</taxon>
        <taxon>Actinopterygii</taxon>
        <taxon>Neopterygii</taxon>
        <taxon>Teleostei</taxon>
        <taxon>Neoteleostei</taxon>
        <taxon>Acanthomorphata</taxon>
        <taxon>Ovalentaria</taxon>
        <taxon>Atherinomorphae</taxon>
        <taxon>Cyprinodontiformes</taxon>
        <taxon>Goodeidae</taxon>
        <taxon>Ameca</taxon>
    </lineage>
</organism>
<dbReference type="Proteomes" id="UP001469553">
    <property type="component" value="Unassembled WGS sequence"/>
</dbReference>
<protein>
    <submittedName>
        <fullName evidence="1">Uncharacterized protein</fullName>
    </submittedName>
</protein>
<sequence length="68" mass="7562">MHSCPCKVAGRLVPAVVKQEARYTLDQSTVHHGDLYCATLPLGLPVALLRLLHSDTHPKLPDDRQKYS</sequence>
<dbReference type="EMBL" id="JAHRIP010067375">
    <property type="protein sequence ID" value="MEQ2307529.1"/>
    <property type="molecule type" value="Genomic_DNA"/>
</dbReference>
<evidence type="ECO:0000313" key="1">
    <source>
        <dbReference type="EMBL" id="MEQ2307529.1"/>
    </source>
</evidence>